<evidence type="ECO:0000313" key="12">
    <source>
        <dbReference type="EMBL" id="BBD91535.1"/>
    </source>
</evidence>
<feature type="transmembrane region" description="Helical" evidence="10">
    <location>
        <begin position="159"/>
        <end position="177"/>
    </location>
</feature>
<evidence type="ECO:0000256" key="10">
    <source>
        <dbReference type="SAM" id="Phobius"/>
    </source>
</evidence>
<feature type="transmembrane region" description="Helical" evidence="10">
    <location>
        <begin position="70"/>
        <end position="91"/>
    </location>
</feature>
<feature type="transmembrane region" description="Helical" evidence="10">
    <location>
        <begin position="135"/>
        <end position="152"/>
    </location>
</feature>
<keyword evidence="4 10" id="KW-0812">Transmembrane</keyword>
<accession>A0ABM7FUD9</accession>
<dbReference type="Pfam" id="PF01757">
    <property type="entry name" value="Acyl_transf_3"/>
    <property type="match status" value="1"/>
</dbReference>
<keyword evidence="3" id="KW-1003">Cell membrane</keyword>
<evidence type="ECO:0000256" key="8">
    <source>
        <dbReference type="ARBA" id="ARBA00042402"/>
    </source>
</evidence>
<dbReference type="PANTHER" id="PTHR40074:SF2">
    <property type="entry name" value="O-ACETYLTRANSFERASE WECH"/>
    <property type="match status" value="1"/>
</dbReference>
<organism evidence="12 13">
    <name type="scientific">Staphylococcus caprae</name>
    <dbReference type="NCBI Taxonomy" id="29380"/>
    <lineage>
        <taxon>Bacteria</taxon>
        <taxon>Bacillati</taxon>
        <taxon>Bacillota</taxon>
        <taxon>Bacilli</taxon>
        <taxon>Bacillales</taxon>
        <taxon>Staphylococcaceae</taxon>
        <taxon>Staphylococcus</taxon>
    </lineage>
</organism>
<evidence type="ECO:0000256" key="5">
    <source>
        <dbReference type="ARBA" id="ARBA00022989"/>
    </source>
</evidence>
<dbReference type="Proteomes" id="UP000274772">
    <property type="component" value="Chromosome"/>
</dbReference>
<dbReference type="EMBL" id="AP018586">
    <property type="protein sequence ID" value="BBD91535.1"/>
    <property type="molecule type" value="Genomic_DNA"/>
</dbReference>
<feature type="transmembrane region" description="Helical" evidence="10">
    <location>
        <begin position="192"/>
        <end position="213"/>
    </location>
</feature>
<feature type="transmembrane region" description="Helical" evidence="10">
    <location>
        <begin position="103"/>
        <end position="123"/>
    </location>
</feature>
<evidence type="ECO:0000256" key="7">
    <source>
        <dbReference type="ARBA" id="ARBA00041028"/>
    </source>
</evidence>
<proteinExistence type="inferred from homology"/>
<evidence type="ECO:0000256" key="6">
    <source>
        <dbReference type="ARBA" id="ARBA00023136"/>
    </source>
</evidence>
<reference evidence="12 13" key="1">
    <citation type="submission" date="2018-05" db="EMBL/GenBank/DDBJ databases">
        <title>Complete genome sequencing of three human clinical isolates of Staphylococcus caprae reveals virulence factors similar to those of S. epidermidis and S. capitis.</title>
        <authorList>
            <person name="Watanabe S."/>
            <person name="Cui L."/>
        </authorList>
    </citation>
    <scope>NUCLEOTIDE SEQUENCE [LARGE SCALE GENOMIC DNA]</scope>
    <source>
        <strain evidence="12 13">JMUB590</strain>
    </source>
</reference>
<comment type="subcellular location">
    <subcellularLocation>
        <location evidence="1">Cell membrane</location>
        <topology evidence="1">Multi-pass membrane protein</topology>
    </subcellularLocation>
</comment>
<evidence type="ECO:0000256" key="4">
    <source>
        <dbReference type="ARBA" id="ARBA00022692"/>
    </source>
</evidence>
<evidence type="ECO:0000256" key="2">
    <source>
        <dbReference type="ARBA" id="ARBA00007400"/>
    </source>
</evidence>
<evidence type="ECO:0000256" key="1">
    <source>
        <dbReference type="ARBA" id="ARBA00004651"/>
    </source>
</evidence>
<evidence type="ECO:0000259" key="11">
    <source>
        <dbReference type="Pfam" id="PF01757"/>
    </source>
</evidence>
<dbReference type="PANTHER" id="PTHR40074">
    <property type="entry name" value="O-ACETYLTRANSFERASE WECH"/>
    <property type="match status" value="1"/>
</dbReference>
<protein>
    <recommendedName>
        <fullName evidence="7">Probable poly-beta-1,6-N-acetyl-D-glucosamine export protein</fullName>
    </recommendedName>
    <alternativeName>
        <fullName evidence="9">Biofilm polysaccharide intercellular adhesin export protein</fullName>
    </alternativeName>
    <alternativeName>
        <fullName evidence="8">Intercellular adhesion protein C</fullName>
    </alternativeName>
</protein>
<evidence type="ECO:0000256" key="3">
    <source>
        <dbReference type="ARBA" id="ARBA00022475"/>
    </source>
</evidence>
<evidence type="ECO:0000313" key="13">
    <source>
        <dbReference type="Proteomes" id="UP000274772"/>
    </source>
</evidence>
<dbReference type="InterPro" id="IPR002656">
    <property type="entry name" value="Acyl_transf_3_dom"/>
</dbReference>
<name>A0ABM7FUD9_9STAP</name>
<comment type="similarity">
    <text evidence="2">Belongs to the acyltransferase 3 family.</text>
</comment>
<sequence length="241" mass="28534">MFHGGAVTYFIVIIFQFYLLHWLFSKYLIGLNPIKMIVISILITTMYWAMRTFISPPNNPILAAIWDREGWMIFIGWLSYFLLGFYIGTYYEAFMNKIKDYTWHIIIGAFLSIIFMFLNYILGISTWVESKRVDTPIYVTMVILLFFLFSSYIKYVPKFIVFISNYSYCIYLIHYFFVHDLGLLSRNPIKNVLFNTIVTLTLAITVGYLFNLFKFGKYIVGGIGKIKYENIYESYQNNNMD</sequence>
<feature type="domain" description="Acyltransferase 3" evidence="11">
    <location>
        <begin position="8"/>
        <end position="207"/>
    </location>
</feature>
<keyword evidence="5 10" id="KW-1133">Transmembrane helix</keyword>
<keyword evidence="13" id="KW-1185">Reference proteome</keyword>
<feature type="transmembrane region" description="Helical" evidence="10">
    <location>
        <begin position="31"/>
        <end position="50"/>
    </location>
</feature>
<gene>
    <name evidence="12" type="ORF">JMUB590_0425</name>
</gene>
<evidence type="ECO:0000256" key="9">
    <source>
        <dbReference type="ARBA" id="ARBA00042839"/>
    </source>
</evidence>
<keyword evidence="6 10" id="KW-0472">Membrane</keyword>
<feature type="transmembrane region" description="Helical" evidence="10">
    <location>
        <begin position="6"/>
        <end position="24"/>
    </location>
</feature>